<evidence type="ECO:0000313" key="2">
    <source>
        <dbReference type="Proteomes" id="UP000652681"/>
    </source>
</evidence>
<dbReference type="AlphaFoldDB" id="A0A8J6U1C5"/>
<dbReference type="EMBL" id="JACVEL010000001">
    <property type="protein sequence ID" value="MBC9810915.1"/>
    <property type="molecule type" value="Genomic_DNA"/>
</dbReference>
<comment type="caution">
    <text evidence="1">The sequence shown here is derived from an EMBL/GenBank/DDBJ whole genome shotgun (WGS) entry which is preliminary data.</text>
</comment>
<dbReference type="RefSeq" id="WP_216713196.1">
    <property type="nucleotide sequence ID" value="NZ_JACVEL010000001.1"/>
</dbReference>
<evidence type="ECO:0000313" key="1">
    <source>
        <dbReference type="EMBL" id="MBC9810915.1"/>
    </source>
</evidence>
<name>A0A8J6U1C5_9FLAO</name>
<sequence length="331" mass="37892">MADEYWKNSPFGESSLFSPAFDEKQKSELVKREQIESAPIITIKCTGKERLKIKTDCIVSINFIVGGTDNNWFGFEHYLKLSSDDKNLKIYDDDFDVDNGWTFITNISNSKVGSSNLHIKSANNSVTTFNFDFVNEKSVFNRKAKDTLLAENEKLVGEDKICFRVADKELSALLNDSSLILKNYSGLSGFSRMDAYQQKGYVYKSKLFSQGEIWKRDTEGNYKLKPYAFAAGQSKCFSNFIKETMPCMGIHVYHFILLNGYHVLVLIVDNTNNCDHKFKIIDQLKFREWDSLSNLDNEMLTMTRNNYEGACDASSRYDINSSVNLCKIKVK</sequence>
<proteinExistence type="predicted"/>
<organism evidence="1 2">
    <name type="scientific">Taishania pollutisoli</name>
    <dbReference type="NCBI Taxonomy" id="2766479"/>
    <lineage>
        <taxon>Bacteria</taxon>
        <taxon>Pseudomonadati</taxon>
        <taxon>Bacteroidota</taxon>
        <taxon>Flavobacteriia</taxon>
        <taxon>Flavobacteriales</taxon>
        <taxon>Crocinitomicaceae</taxon>
        <taxon>Taishania</taxon>
    </lineage>
</organism>
<accession>A0A8J6U1C5</accession>
<reference evidence="1" key="1">
    <citation type="submission" date="2020-09" db="EMBL/GenBank/DDBJ databases">
        <title>Taishania pollutisoli gen. nov., sp. nov., Isolated from Tetrabromobisphenol A-Contaminated Soil.</title>
        <authorList>
            <person name="Chen Q."/>
        </authorList>
    </citation>
    <scope>NUCLEOTIDE SEQUENCE</scope>
    <source>
        <strain evidence="1">CZZ-1</strain>
    </source>
</reference>
<protein>
    <submittedName>
        <fullName evidence="1">Uncharacterized protein</fullName>
    </submittedName>
</protein>
<dbReference type="Proteomes" id="UP000652681">
    <property type="component" value="Unassembled WGS sequence"/>
</dbReference>
<keyword evidence="2" id="KW-1185">Reference proteome</keyword>
<gene>
    <name evidence="1" type="ORF">H9Y05_00355</name>
</gene>